<evidence type="ECO:0000313" key="2">
    <source>
        <dbReference type="EMBL" id="SDB86765.1"/>
    </source>
</evidence>
<dbReference type="FunFam" id="2.130.10.10:FF:000306">
    <property type="entry name" value="3-carboxymuconate cyclase"/>
    <property type="match status" value="1"/>
</dbReference>
<dbReference type="Gene3D" id="2.130.10.10">
    <property type="entry name" value="YVTN repeat-like/Quinoprotein amine dehydrogenase"/>
    <property type="match status" value="1"/>
</dbReference>
<dbReference type="OrthoDB" id="9790815at2"/>
<dbReference type="GO" id="GO:0017057">
    <property type="term" value="F:6-phosphogluconolactonase activity"/>
    <property type="evidence" value="ECO:0007669"/>
    <property type="project" value="TreeGrafter"/>
</dbReference>
<name>A0A1G6GYL6_9BACI</name>
<keyword evidence="3" id="KW-1185">Reference proteome</keyword>
<proteinExistence type="inferred from homology"/>
<gene>
    <name evidence="2" type="ORF">SAMN05421734_10214</name>
</gene>
<dbReference type="GO" id="GO:0005829">
    <property type="term" value="C:cytosol"/>
    <property type="evidence" value="ECO:0007669"/>
    <property type="project" value="TreeGrafter"/>
</dbReference>
<dbReference type="InterPro" id="IPR019405">
    <property type="entry name" value="Lactonase_7-beta_prop"/>
</dbReference>
<dbReference type="PANTHER" id="PTHR30344:SF1">
    <property type="entry name" value="6-PHOSPHOGLUCONOLACTONASE"/>
    <property type="match status" value="1"/>
</dbReference>
<sequence>MSNVLTGYIGTYTKAESEGVYQFSLDVNEPFITEVNPVAKLDNPTYVTVSQDNNNLYATFKEGEEGGVVAFKIDQKTKQLTELNRLSQVGAPPCHVSVNRDRTMVVTANYHTKQIISYALNEDGSLKEVASINEHEGSGPHERQEKPHLHYAGFTPDEKYVVAIDLGSDEIWTYDVLEGGKLEKRNVFHAPAGSGPRHIVFAPNGQYAYTMTELTSEVLTLSYDEKTGEFKQIQAIKAIPPQHKTVNDGSAIHMTSDGRFVYVANRGHNSIALFEVDEDTHELKLIEWKSTEGDWPRDFVLSPCEKFVVASNQKSGTLTLFTRDEKTGQLELVQAGMIAPESVCVKFLNA</sequence>
<comment type="similarity">
    <text evidence="1">Belongs to the cycloisomerase 2 family.</text>
</comment>
<accession>A0A1G6GYL6</accession>
<reference evidence="3" key="1">
    <citation type="submission" date="2016-09" db="EMBL/GenBank/DDBJ databases">
        <authorList>
            <person name="Varghese N."/>
            <person name="Submissions S."/>
        </authorList>
    </citation>
    <scope>NUCLEOTIDE SEQUENCE [LARGE SCALE GENOMIC DNA]</scope>
    <source>
        <strain evidence="3">S5</strain>
    </source>
</reference>
<dbReference type="Pfam" id="PF10282">
    <property type="entry name" value="Lactonase"/>
    <property type="match status" value="1"/>
</dbReference>
<dbReference type="InterPro" id="IPR015943">
    <property type="entry name" value="WD40/YVTN_repeat-like_dom_sf"/>
</dbReference>
<dbReference type="EMBL" id="FMYI01000002">
    <property type="protein sequence ID" value="SDB86765.1"/>
    <property type="molecule type" value="Genomic_DNA"/>
</dbReference>
<protein>
    <submittedName>
        <fullName evidence="2">6-phosphogluconolactonase</fullName>
    </submittedName>
</protein>
<evidence type="ECO:0000313" key="3">
    <source>
        <dbReference type="Proteomes" id="UP000242949"/>
    </source>
</evidence>
<dbReference type="AlphaFoldDB" id="A0A1G6GYL6"/>
<dbReference type="RefSeq" id="WP_090792621.1">
    <property type="nucleotide sequence ID" value="NZ_FMYI01000002.1"/>
</dbReference>
<dbReference type="InterPro" id="IPR050282">
    <property type="entry name" value="Cycloisomerase_2"/>
</dbReference>
<organism evidence="2 3">
    <name type="scientific">Pelagirhabdus alkalitolerans</name>
    <dbReference type="NCBI Taxonomy" id="1612202"/>
    <lineage>
        <taxon>Bacteria</taxon>
        <taxon>Bacillati</taxon>
        <taxon>Bacillota</taxon>
        <taxon>Bacilli</taxon>
        <taxon>Bacillales</taxon>
        <taxon>Bacillaceae</taxon>
        <taxon>Pelagirhabdus</taxon>
    </lineage>
</organism>
<dbReference type="SUPFAM" id="SSF51004">
    <property type="entry name" value="C-terminal (heme d1) domain of cytochrome cd1-nitrite reductase"/>
    <property type="match status" value="1"/>
</dbReference>
<dbReference type="InterPro" id="IPR011048">
    <property type="entry name" value="Haem_d1_sf"/>
</dbReference>
<evidence type="ECO:0000256" key="1">
    <source>
        <dbReference type="ARBA" id="ARBA00005564"/>
    </source>
</evidence>
<dbReference type="STRING" id="1612202.SAMN05421734_10214"/>
<dbReference type="Proteomes" id="UP000242949">
    <property type="component" value="Unassembled WGS sequence"/>
</dbReference>
<dbReference type="PANTHER" id="PTHR30344">
    <property type="entry name" value="6-PHOSPHOGLUCONOLACTONASE-RELATED"/>
    <property type="match status" value="1"/>
</dbReference>